<reference evidence="2" key="1">
    <citation type="journal article" date="2019" name="Environ. Microbiol.">
        <title>Fungal ecological strategies reflected in gene transcription - a case study of two litter decomposers.</title>
        <authorList>
            <person name="Barbi F."/>
            <person name="Kohler A."/>
            <person name="Barry K."/>
            <person name="Baskaran P."/>
            <person name="Daum C."/>
            <person name="Fauchery L."/>
            <person name="Ihrmark K."/>
            <person name="Kuo A."/>
            <person name="LaButti K."/>
            <person name="Lipzen A."/>
            <person name="Morin E."/>
            <person name="Grigoriev I.V."/>
            <person name="Henrissat B."/>
            <person name="Lindahl B."/>
            <person name="Martin F."/>
        </authorList>
    </citation>
    <scope>NUCLEOTIDE SEQUENCE</scope>
    <source>
        <strain evidence="2">JB14</strain>
    </source>
</reference>
<gene>
    <name evidence="2" type="ORF">BT96DRAFT_949587</name>
</gene>
<evidence type="ECO:0008006" key="4">
    <source>
        <dbReference type="Google" id="ProtNLM"/>
    </source>
</evidence>
<keyword evidence="3" id="KW-1185">Reference proteome</keyword>
<dbReference type="OrthoDB" id="2583188at2759"/>
<dbReference type="EMBL" id="ML769944">
    <property type="protein sequence ID" value="KAE9385801.1"/>
    <property type="molecule type" value="Genomic_DNA"/>
</dbReference>
<dbReference type="Proteomes" id="UP000799118">
    <property type="component" value="Unassembled WGS sequence"/>
</dbReference>
<evidence type="ECO:0000313" key="3">
    <source>
        <dbReference type="Proteomes" id="UP000799118"/>
    </source>
</evidence>
<feature type="signal peptide" evidence="1">
    <location>
        <begin position="1"/>
        <end position="19"/>
    </location>
</feature>
<accession>A0A6A4GJK7</accession>
<name>A0A6A4GJK7_9AGAR</name>
<keyword evidence="1" id="KW-0732">Signal</keyword>
<evidence type="ECO:0000256" key="1">
    <source>
        <dbReference type="SAM" id="SignalP"/>
    </source>
</evidence>
<evidence type="ECO:0000313" key="2">
    <source>
        <dbReference type="EMBL" id="KAE9385801.1"/>
    </source>
</evidence>
<proteinExistence type="predicted"/>
<sequence>MLRTLLCLSVVLAFALAGGRPIRPRIIQPIVSGTPQVVATVEDPTLNRDSCTSTRVGSRELWTCRDSSSYSFDTSQFFYSSTASWTDFNSDGTPAIINGNLTCYGANTGPYFPPTKDECGGDAGGCTDSTRWAIWVDSPPLPVNGSNGAVSLYTWISNVHLADANLTQLNPNPPTSLYRSDYATSQAEATLPPVTLVSENFYPAGAPAYGDYGWVVSDGTAYLYGALSDGIALAKVSISSIEDISQYYYYHPSSATWDQTQPSVTDSTQAVANAGTGQQGTFYYSSYFGSFITGDNSVFQITTAPSPEGPWATPKTFYTAPAGLYFAGYSQQAHPGLSEDEGNGKNIYLSYTKMDSSSYYTTSLVLVQWE</sequence>
<dbReference type="AlphaFoldDB" id="A0A6A4GJK7"/>
<organism evidence="2 3">
    <name type="scientific">Gymnopus androsaceus JB14</name>
    <dbReference type="NCBI Taxonomy" id="1447944"/>
    <lineage>
        <taxon>Eukaryota</taxon>
        <taxon>Fungi</taxon>
        <taxon>Dikarya</taxon>
        <taxon>Basidiomycota</taxon>
        <taxon>Agaricomycotina</taxon>
        <taxon>Agaricomycetes</taxon>
        <taxon>Agaricomycetidae</taxon>
        <taxon>Agaricales</taxon>
        <taxon>Marasmiineae</taxon>
        <taxon>Omphalotaceae</taxon>
        <taxon>Gymnopus</taxon>
    </lineage>
</organism>
<feature type="chain" id="PRO_5025338621" description="DUF4185 domain-containing protein" evidence="1">
    <location>
        <begin position="20"/>
        <end position="370"/>
    </location>
</feature>
<protein>
    <recommendedName>
        <fullName evidence="4">DUF4185 domain-containing protein</fullName>
    </recommendedName>
</protein>